<dbReference type="GO" id="GO:0005829">
    <property type="term" value="C:cytosol"/>
    <property type="evidence" value="ECO:0007669"/>
    <property type="project" value="TreeGrafter"/>
</dbReference>
<evidence type="ECO:0000313" key="6">
    <source>
        <dbReference type="EMBL" id="SNR87811.1"/>
    </source>
</evidence>
<evidence type="ECO:0000259" key="5">
    <source>
        <dbReference type="PROSITE" id="PS50931"/>
    </source>
</evidence>
<dbReference type="InterPro" id="IPR050950">
    <property type="entry name" value="HTH-type_LysR_regulators"/>
</dbReference>
<dbReference type="PANTHER" id="PTHR30419:SF25">
    <property type="entry name" value="HTH-TYPE TRANSCRIPTIONAL REGULATOR YTLI"/>
    <property type="match status" value="1"/>
</dbReference>
<dbReference type="Pfam" id="PF00126">
    <property type="entry name" value="HTH_1"/>
    <property type="match status" value="1"/>
</dbReference>
<dbReference type="InterPro" id="IPR036388">
    <property type="entry name" value="WH-like_DNA-bd_sf"/>
</dbReference>
<gene>
    <name evidence="6" type="ORF">SAMN05446037_1001185</name>
</gene>
<comment type="similarity">
    <text evidence="1">Belongs to the LysR transcriptional regulatory family.</text>
</comment>
<dbReference type="GO" id="GO:0003677">
    <property type="term" value="F:DNA binding"/>
    <property type="evidence" value="ECO:0007669"/>
    <property type="project" value="UniProtKB-KW"/>
</dbReference>
<dbReference type="PROSITE" id="PS50931">
    <property type="entry name" value="HTH_LYSR"/>
    <property type="match status" value="1"/>
</dbReference>
<evidence type="ECO:0000256" key="1">
    <source>
        <dbReference type="ARBA" id="ARBA00009437"/>
    </source>
</evidence>
<dbReference type="Proteomes" id="UP000198304">
    <property type="component" value="Unassembled WGS sequence"/>
</dbReference>
<dbReference type="PANTHER" id="PTHR30419">
    <property type="entry name" value="HTH-TYPE TRANSCRIPTIONAL REGULATOR YBHD"/>
    <property type="match status" value="1"/>
</dbReference>
<keyword evidence="2" id="KW-0805">Transcription regulation</keyword>
<dbReference type="OrthoDB" id="1652954at2"/>
<evidence type="ECO:0000256" key="2">
    <source>
        <dbReference type="ARBA" id="ARBA00023015"/>
    </source>
</evidence>
<evidence type="ECO:0000256" key="4">
    <source>
        <dbReference type="ARBA" id="ARBA00023163"/>
    </source>
</evidence>
<dbReference type="RefSeq" id="WP_089280976.1">
    <property type="nucleotide sequence ID" value="NZ_FZOJ01000001.1"/>
</dbReference>
<dbReference type="SUPFAM" id="SSF46785">
    <property type="entry name" value="Winged helix' DNA-binding domain"/>
    <property type="match status" value="1"/>
</dbReference>
<evidence type="ECO:0000313" key="7">
    <source>
        <dbReference type="Proteomes" id="UP000198304"/>
    </source>
</evidence>
<feature type="domain" description="HTH lysR-type" evidence="5">
    <location>
        <begin position="1"/>
        <end position="58"/>
    </location>
</feature>
<dbReference type="Gene3D" id="3.40.190.290">
    <property type="match status" value="1"/>
</dbReference>
<organism evidence="6 7">
    <name type="scientific">Anaerovirgula multivorans</name>
    <dbReference type="NCBI Taxonomy" id="312168"/>
    <lineage>
        <taxon>Bacteria</taxon>
        <taxon>Bacillati</taxon>
        <taxon>Bacillota</taxon>
        <taxon>Clostridia</taxon>
        <taxon>Peptostreptococcales</taxon>
        <taxon>Natronincolaceae</taxon>
        <taxon>Anaerovirgula</taxon>
    </lineage>
</organism>
<keyword evidence="3 6" id="KW-0238">DNA-binding</keyword>
<dbReference type="AlphaFoldDB" id="A0A238ZXS9"/>
<reference evidence="6 7" key="1">
    <citation type="submission" date="2017-06" db="EMBL/GenBank/DDBJ databases">
        <authorList>
            <person name="Kim H.J."/>
            <person name="Triplett B.A."/>
        </authorList>
    </citation>
    <scope>NUCLEOTIDE SEQUENCE [LARGE SCALE GENOMIC DNA]</scope>
    <source>
        <strain evidence="6 7">SCA</strain>
    </source>
</reference>
<dbReference type="PRINTS" id="PR00039">
    <property type="entry name" value="HTHLYSR"/>
</dbReference>
<evidence type="ECO:0000256" key="3">
    <source>
        <dbReference type="ARBA" id="ARBA00023125"/>
    </source>
</evidence>
<dbReference type="EMBL" id="FZOJ01000001">
    <property type="protein sequence ID" value="SNR87811.1"/>
    <property type="molecule type" value="Genomic_DNA"/>
</dbReference>
<dbReference type="InterPro" id="IPR005119">
    <property type="entry name" value="LysR_subst-bd"/>
</dbReference>
<proteinExistence type="inferred from homology"/>
<name>A0A238ZXS9_9FIRM</name>
<protein>
    <submittedName>
        <fullName evidence="6">DNA-binding transcriptional regulator, LysR family</fullName>
    </submittedName>
</protein>
<sequence length="299" mass="34580">MDTTDLKCFIKVYKNKNLTKSAKELFITQQALSRIISNFEKEIGAPLFDRNSRGVTPTELGKYIYSRAEDLIKQFDDFVEDINNKVKAEKRKLKVGFSPGTLQVLGAREVLEQSKECLGIDILISEYSDTSCEANILNGCLDIAFTVNPRNKIDFSFYSLIKDDLVAVVNKNHPIAYKRTIDFKDLKNQKLILLDDTFRMQLVVMEHFKKAGFNPDIYSRCSHDLKIVYDFVTLNKGIFIFVNSLTHIETYNEIISIPITIPTAFWDIGFLVKKDTKINHTMKLFMNYFLNKYDKDMIK</sequence>
<accession>A0A238ZXS9</accession>
<keyword evidence="4" id="KW-0804">Transcription</keyword>
<keyword evidence="7" id="KW-1185">Reference proteome</keyword>
<dbReference type="InterPro" id="IPR036390">
    <property type="entry name" value="WH_DNA-bd_sf"/>
</dbReference>
<dbReference type="Gene3D" id="1.10.10.10">
    <property type="entry name" value="Winged helix-like DNA-binding domain superfamily/Winged helix DNA-binding domain"/>
    <property type="match status" value="1"/>
</dbReference>
<dbReference type="Pfam" id="PF03466">
    <property type="entry name" value="LysR_substrate"/>
    <property type="match status" value="1"/>
</dbReference>
<dbReference type="InterPro" id="IPR000847">
    <property type="entry name" value="LysR_HTH_N"/>
</dbReference>
<dbReference type="GO" id="GO:0003700">
    <property type="term" value="F:DNA-binding transcription factor activity"/>
    <property type="evidence" value="ECO:0007669"/>
    <property type="project" value="InterPro"/>
</dbReference>
<dbReference type="SUPFAM" id="SSF53850">
    <property type="entry name" value="Periplasmic binding protein-like II"/>
    <property type="match status" value="1"/>
</dbReference>